<dbReference type="Gramene" id="CDP20758">
    <property type="protein sequence ID" value="CDP20758"/>
    <property type="gene ID" value="GSCOC_T00010096001"/>
</dbReference>
<feature type="compositionally biased region" description="Basic and acidic residues" evidence="1">
    <location>
        <begin position="64"/>
        <end position="83"/>
    </location>
</feature>
<organism evidence="2 3">
    <name type="scientific">Coffea canephora</name>
    <name type="common">Robusta coffee</name>
    <dbReference type="NCBI Taxonomy" id="49390"/>
    <lineage>
        <taxon>Eukaryota</taxon>
        <taxon>Viridiplantae</taxon>
        <taxon>Streptophyta</taxon>
        <taxon>Embryophyta</taxon>
        <taxon>Tracheophyta</taxon>
        <taxon>Spermatophyta</taxon>
        <taxon>Magnoliopsida</taxon>
        <taxon>eudicotyledons</taxon>
        <taxon>Gunneridae</taxon>
        <taxon>Pentapetalae</taxon>
        <taxon>asterids</taxon>
        <taxon>lamiids</taxon>
        <taxon>Gentianales</taxon>
        <taxon>Rubiaceae</taxon>
        <taxon>Ixoroideae</taxon>
        <taxon>Gardenieae complex</taxon>
        <taxon>Bertiereae - Coffeeae clade</taxon>
        <taxon>Coffeeae</taxon>
        <taxon>Coffea</taxon>
    </lineage>
</organism>
<evidence type="ECO:0000313" key="2">
    <source>
        <dbReference type="EMBL" id="CDP20758.1"/>
    </source>
</evidence>
<dbReference type="EMBL" id="HG740786">
    <property type="protein sequence ID" value="CDP20758.1"/>
    <property type="molecule type" value="Genomic_DNA"/>
</dbReference>
<sequence>MIFVLSLWYFRSWNCAEKCIKRLLPQLSFFGTSLCPLHLKSTKPWDYYTNYPVTLPLRRPYSGDPEHLDQEEFGDASERKLEL</sequence>
<dbReference type="Proteomes" id="UP000295252">
    <property type="component" value="Unassembled WGS sequence"/>
</dbReference>
<reference evidence="3" key="1">
    <citation type="journal article" date="2014" name="Science">
        <title>The coffee genome provides insight into the convergent evolution of caffeine biosynthesis.</title>
        <authorList>
            <person name="Denoeud F."/>
            <person name="Carretero-Paulet L."/>
            <person name="Dereeper A."/>
            <person name="Droc G."/>
            <person name="Guyot R."/>
            <person name="Pietrella M."/>
            <person name="Zheng C."/>
            <person name="Alberti A."/>
            <person name="Anthony F."/>
            <person name="Aprea G."/>
            <person name="Aury J.M."/>
            <person name="Bento P."/>
            <person name="Bernard M."/>
            <person name="Bocs S."/>
            <person name="Campa C."/>
            <person name="Cenci A."/>
            <person name="Combes M.C."/>
            <person name="Crouzillat D."/>
            <person name="Da Silva C."/>
            <person name="Daddiego L."/>
            <person name="De Bellis F."/>
            <person name="Dussert S."/>
            <person name="Garsmeur O."/>
            <person name="Gayraud T."/>
            <person name="Guignon V."/>
            <person name="Jahn K."/>
            <person name="Jamilloux V."/>
            <person name="Joet T."/>
            <person name="Labadie K."/>
            <person name="Lan T."/>
            <person name="Leclercq J."/>
            <person name="Lepelley M."/>
            <person name="Leroy T."/>
            <person name="Li L.T."/>
            <person name="Librado P."/>
            <person name="Lopez L."/>
            <person name="Munoz A."/>
            <person name="Noel B."/>
            <person name="Pallavicini A."/>
            <person name="Perrotta G."/>
            <person name="Poncet V."/>
            <person name="Pot D."/>
            <person name="Priyono X."/>
            <person name="Rigoreau M."/>
            <person name="Rouard M."/>
            <person name="Rozas J."/>
            <person name="Tranchant-Dubreuil C."/>
            <person name="VanBuren R."/>
            <person name="Zhang Q."/>
            <person name="Andrade A.C."/>
            <person name="Argout X."/>
            <person name="Bertrand B."/>
            <person name="de Kochko A."/>
            <person name="Graziosi G."/>
            <person name="Henry R.J."/>
            <person name="Jayarama X."/>
            <person name="Ming R."/>
            <person name="Nagai C."/>
            <person name="Rounsley S."/>
            <person name="Sankoff D."/>
            <person name="Giuliano G."/>
            <person name="Albert V.A."/>
            <person name="Wincker P."/>
            <person name="Lashermes P."/>
        </authorList>
    </citation>
    <scope>NUCLEOTIDE SEQUENCE [LARGE SCALE GENOMIC DNA]</scope>
    <source>
        <strain evidence="3">cv. DH200-94</strain>
    </source>
</reference>
<protein>
    <submittedName>
        <fullName evidence="2">DH200=94 genomic scaffold, scaffold_1702</fullName>
    </submittedName>
</protein>
<accession>A0A068VM56</accession>
<evidence type="ECO:0000313" key="3">
    <source>
        <dbReference type="Proteomes" id="UP000295252"/>
    </source>
</evidence>
<evidence type="ECO:0000256" key="1">
    <source>
        <dbReference type="SAM" id="MobiDB-lite"/>
    </source>
</evidence>
<gene>
    <name evidence="2" type="ORF">GSCOC_T00010096001</name>
</gene>
<feature type="region of interest" description="Disordered" evidence="1">
    <location>
        <begin position="62"/>
        <end position="83"/>
    </location>
</feature>
<proteinExistence type="predicted"/>
<dbReference type="InParanoid" id="A0A068VM56"/>
<dbReference type="STRING" id="49390.A0A068VM56"/>
<name>A0A068VM56_COFCA</name>
<dbReference type="AlphaFoldDB" id="A0A068VM56"/>
<keyword evidence="3" id="KW-1185">Reference proteome</keyword>